<keyword evidence="3 13" id="KW-0820">tRNA-binding</keyword>
<comment type="caution">
    <text evidence="15">The sequence shown here is derived from an EMBL/GenBank/DDBJ whole genome shotgun (WGS) entry which is preliminary data.</text>
</comment>
<name>A0ABW2FB08_9BACL</name>
<dbReference type="Pfam" id="PF00587">
    <property type="entry name" value="tRNA-synt_2b"/>
    <property type="match status" value="1"/>
</dbReference>
<dbReference type="NCBIfam" id="TIGR00418">
    <property type="entry name" value="thrS"/>
    <property type="match status" value="1"/>
</dbReference>
<dbReference type="CDD" id="cd00860">
    <property type="entry name" value="ThrRS_anticodon"/>
    <property type="match status" value="1"/>
</dbReference>
<evidence type="ECO:0000256" key="4">
    <source>
        <dbReference type="ARBA" id="ARBA00022598"/>
    </source>
</evidence>
<evidence type="ECO:0000256" key="1">
    <source>
        <dbReference type="ARBA" id="ARBA00008226"/>
    </source>
</evidence>
<sequence>MSQSKQDKHEQVKAGAALLLAQAVQRRFAGAKLGVGALSEQGFYYDFEVPGAFAESDLAGLEEEMRKLLAEQIPSELEWLSRAEAADLFEARGESWKAEWLREVAAMERVPIDRRGEFVDIALGAEADGCDGRVSEIGEEQPIFKLLSVAGAYWRGDSGKPMLQRVHGVAFASEQELTDFLSWQEEAERRDHRKLGKQLQLIYFSEEAPGMPFYLPKGAVVRQELENLSRRFLRKYGYEEVRTPLIMNRQMWEQSGHWEHYRDNMYFSEQDGQQFAVKPMNCPGHMLIYKSRLRSYRDLPIRLAEFGQVHRHEFSGALNGLFRVRTFCQDDAHIFVRPDQIEEEIGRTIAMIQEMYAMFGFEYSLELSTRPDDSMGDDEQWAEAERALASVLESSGLPYRINPGDGAFYGPKIDFHIKDALNRSHQCATVQLDFQMPEKFGLLYVDEGNEKRTPIVIHRAVYGSIDRFMGILIEHYAGAFQAWLAPVQAVVIPVADRHRNYAGEACRQLKEAGIRAETDCRNEKLGFRIREAQLMKIPYVAVVGDAELAVGTVQSRMYGQAGQRQFDLNDFVADVRGRIERKEG</sequence>
<comment type="cofactor">
    <cofactor evidence="13">
        <name>Zn(2+)</name>
        <dbReference type="ChEBI" id="CHEBI:29105"/>
    </cofactor>
    <text evidence="13">Binds 1 zinc ion per subunit.</text>
</comment>
<evidence type="ECO:0000256" key="9">
    <source>
        <dbReference type="ARBA" id="ARBA00022884"/>
    </source>
</evidence>
<evidence type="ECO:0000256" key="11">
    <source>
        <dbReference type="ARBA" id="ARBA00023146"/>
    </source>
</evidence>
<dbReference type="PANTHER" id="PTHR11451">
    <property type="entry name" value="THREONINE-TRNA LIGASE"/>
    <property type="match status" value="1"/>
</dbReference>
<dbReference type="EC" id="6.1.1.3" evidence="13"/>
<keyword evidence="9 13" id="KW-0694">RNA-binding</keyword>
<comment type="caution">
    <text evidence="13">Lacks conserved residue(s) required for the propagation of feature annotation.</text>
</comment>
<keyword evidence="16" id="KW-1185">Reference proteome</keyword>
<comment type="subunit">
    <text evidence="13">Homodimer.</text>
</comment>
<proteinExistence type="inferred from homology"/>
<comment type="subcellular location">
    <subcellularLocation>
        <location evidence="13">Cytoplasm</location>
    </subcellularLocation>
</comment>
<evidence type="ECO:0000313" key="16">
    <source>
        <dbReference type="Proteomes" id="UP001596378"/>
    </source>
</evidence>
<accession>A0ABW2FB08</accession>
<dbReference type="GO" id="GO:0004829">
    <property type="term" value="F:threonine-tRNA ligase activity"/>
    <property type="evidence" value="ECO:0007669"/>
    <property type="project" value="UniProtKB-EC"/>
</dbReference>
<keyword evidence="4 13" id="KW-0436">Ligase</keyword>
<dbReference type="Gene3D" id="3.30.54.20">
    <property type="match status" value="1"/>
</dbReference>
<dbReference type="InterPro" id="IPR006195">
    <property type="entry name" value="aa-tRNA-synth_II"/>
</dbReference>
<feature type="binding site" evidence="13">
    <location>
        <position position="282"/>
    </location>
    <ligand>
        <name>Zn(2+)</name>
        <dbReference type="ChEBI" id="CHEBI:29105"/>
        <note>catalytic</note>
    </ligand>
</feature>
<comment type="similarity">
    <text evidence="1 13">Belongs to the class-II aminoacyl-tRNA synthetase family.</text>
</comment>
<keyword evidence="6 13" id="KW-0547">Nucleotide-binding</keyword>
<dbReference type="InterPro" id="IPR033728">
    <property type="entry name" value="ThrRS_core"/>
</dbReference>
<dbReference type="PANTHER" id="PTHR11451:SF44">
    <property type="entry name" value="THREONINE--TRNA LIGASE, CHLOROPLASTIC_MITOCHONDRIAL 2"/>
    <property type="match status" value="1"/>
</dbReference>
<evidence type="ECO:0000256" key="5">
    <source>
        <dbReference type="ARBA" id="ARBA00022723"/>
    </source>
</evidence>
<keyword evidence="10 13" id="KW-0648">Protein biosynthesis</keyword>
<dbReference type="CDD" id="cd00771">
    <property type="entry name" value="ThrRS_core"/>
    <property type="match status" value="1"/>
</dbReference>
<dbReference type="HAMAP" id="MF_00184">
    <property type="entry name" value="Thr_tRNA_synth"/>
    <property type="match status" value="1"/>
</dbReference>
<keyword evidence="5 13" id="KW-0479">Metal-binding</keyword>
<dbReference type="Gene3D" id="3.40.50.800">
    <property type="entry name" value="Anticodon-binding domain"/>
    <property type="match status" value="1"/>
</dbReference>
<evidence type="ECO:0000313" key="15">
    <source>
        <dbReference type="EMBL" id="MFC7150441.1"/>
    </source>
</evidence>
<dbReference type="Proteomes" id="UP001596378">
    <property type="component" value="Unassembled WGS sequence"/>
</dbReference>
<feature type="binding site" evidence="13">
    <location>
        <position position="333"/>
    </location>
    <ligand>
        <name>Zn(2+)</name>
        <dbReference type="ChEBI" id="CHEBI:29105"/>
        <note>catalytic</note>
    </ligand>
</feature>
<dbReference type="InterPro" id="IPR018163">
    <property type="entry name" value="Thr/Ala-tRNA-synth_IIc_edit"/>
</dbReference>
<evidence type="ECO:0000256" key="10">
    <source>
        <dbReference type="ARBA" id="ARBA00022917"/>
    </source>
</evidence>
<keyword evidence="2 13" id="KW-0963">Cytoplasm</keyword>
<keyword evidence="8 13" id="KW-0067">ATP-binding</keyword>
<dbReference type="InterPro" id="IPR002320">
    <property type="entry name" value="Thr-tRNA-ligase_IIa"/>
</dbReference>
<dbReference type="PRINTS" id="PR01047">
    <property type="entry name" value="TRNASYNTHTHR"/>
</dbReference>
<evidence type="ECO:0000256" key="13">
    <source>
        <dbReference type="HAMAP-Rule" id="MF_00184"/>
    </source>
</evidence>
<evidence type="ECO:0000256" key="3">
    <source>
        <dbReference type="ARBA" id="ARBA00022555"/>
    </source>
</evidence>
<keyword evidence="7 13" id="KW-0862">Zinc</keyword>
<dbReference type="Pfam" id="PF03129">
    <property type="entry name" value="HGTP_anticodon"/>
    <property type="match status" value="1"/>
</dbReference>
<dbReference type="EMBL" id="JBHTAI010000010">
    <property type="protein sequence ID" value="MFC7150441.1"/>
    <property type="molecule type" value="Genomic_DNA"/>
</dbReference>
<feature type="binding site" evidence="13">
    <location>
        <position position="458"/>
    </location>
    <ligand>
        <name>Zn(2+)</name>
        <dbReference type="ChEBI" id="CHEBI:29105"/>
        <note>catalytic</note>
    </ligand>
</feature>
<evidence type="ECO:0000256" key="2">
    <source>
        <dbReference type="ARBA" id="ARBA00022490"/>
    </source>
</evidence>
<dbReference type="InterPro" id="IPR036621">
    <property type="entry name" value="Anticodon-bd_dom_sf"/>
</dbReference>
<dbReference type="PROSITE" id="PS50862">
    <property type="entry name" value="AA_TRNA_LIGASE_II"/>
    <property type="match status" value="1"/>
</dbReference>
<dbReference type="InterPro" id="IPR045864">
    <property type="entry name" value="aa-tRNA-synth_II/BPL/LPL"/>
</dbReference>
<dbReference type="SUPFAM" id="SSF52954">
    <property type="entry name" value="Class II aaRS ABD-related"/>
    <property type="match status" value="1"/>
</dbReference>
<evidence type="ECO:0000259" key="14">
    <source>
        <dbReference type="PROSITE" id="PS50862"/>
    </source>
</evidence>
<organism evidence="15 16">
    <name type="scientific">Cohnella cellulosilytica</name>
    <dbReference type="NCBI Taxonomy" id="986710"/>
    <lineage>
        <taxon>Bacteria</taxon>
        <taxon>Bacillati</taxon>
        <taxon>Bacillota</taxon>
        <taxon>Bacilli</taxon>
        <taxon>Bacillales</taxon>
        <taxon>Paenibacillaceae</taxon>
        <taxon>Cohnella</taxon>
    </lineage>
</organism>
<gene>
    <name evidence="13 15" type="primary">thrS</name>
    <name evidence="15" type="ORF">ACFQMJ_18070</name>
</gene>
<dbReference type="Gene3D" id="3.30.980.10">
    <property type="entry name" value="Threonyl-trna Synthetase, Chain A, domain 2"/>
    <property type="match status" value="1"/>
</dbReference>
<dbReference type="RefSeq" id="WP_378045582.1">
    <property type="nucleotide sequence ID" value="NZ_JBHMDN010000008.1"/>
</dbReference>
<feature type="domain" description="Aminoacyl-transfer RNA synthetases class-II family profile" evidence="14">
    <location>
        <begin position="216"/>
        <end position="493"/>
    </location>
</feature>
<keyword evidence="11 13" id="KW-0030">Aminoacyl-tRNA synthetase</keyword>
<dbReference type="SUPFAM" id="SSF55681">
    <property type="entry name" value="Class II aaRS and biotin synthetases"/>
    <property type="match status" value="1"/>
</dbReference>
<protein>
    <recommendedName>
        <fullName evidence="13">Threonine--tRNA ligase</fullName>
        <ecNumber evidence="13">6.1.1.3</ecNumber>
    </recommendedName>
    <alternativeName>
        <fullName evidence="13">Threonyl-tRNA synthetase</fullName>
        <shortName evidence="13">ThrRS</shortName>
    </alternativeName>
</protein>
<dbReference type="InterPro" id="IPR002314">
    <property type="entry name" value="aa-tRNA-synt_IIb"/>
</dbReference>
<evidence type="ECO:0000256" key="7">
    <source>
        <dbReference type="ARBA" id="ARBA00022833"/>
    </source>
</evidence>
<reference evidence="16" key="1">
    <citation type="journal article" date="2019" name="Int. J. Syst. Evol. Microbiol.">
        <title>The Global Catalogue of Microorganisms (GCM) 10K type strain sequencing project: providing services to taxonomists for standard genome sequencing and annotation.</title>
        <authorList>
            <consortium name="The Broad Institute Genomics Platform"/>
            <consortium name="The Broad Institute Genome Sequencing Center for Infectious Disease"/>
            <person name="Wu L."/>
            <person name="Ma J."/>
        </authorList>
    </citation>
    <scope>NUCLEOTIDE SEQUENCE [LARGE SCALE GENOMIC DNA]</scope>
    <source>
        <strain evidence="16">KCTC 12907</strain>
    </source>
</reference>
<evidence type="ECO:0000256" key="12">
    <source>
        <dbReference type="ARBA" id="ARBA00049515"/>
    </source>
</evidence>
<dbReference type="InterPro" id="IPR047246">
    <property type="entry name" value="ThrRS_anticodon"/>
</dbReference>
<evidence type="ECO:0000256" key="6">
    <source>
        <dbReference type="ARBA" id="ARBA00022741"/>
    </source>
</evidence>
<comment type="catalytic activity">
    <reaction evidence="12 13">
        <text>tRNA(Thr) + L-threonine + ATP = L-threonyl-tRNA(Thr) + AMP + diphosphate + H(+)</text>
        <dbReference type="Rhea" id="RHEA:24624"/>
        <dbReference type="Rhea" id="RHEA-COMP:9670"/>
        <dbReference type="Rhea" id="RHEA-COMP:9704"/>
        <dbReference type="ChEBI" id="CHEBI:15378"/>
        <dbReference type="ChEBI" id="CHEBI:30616"/>
        <dbReference type="ChEBI" id="CHEBI:33019"/>
        <dbReference type="ChEBI" id="CHEBI:57926"/>
        <dbReference type="ChEBI" id="CHEBI:78442"/>
        <dbReference type="ChEBI" id="CHEBI:78534"/>
        <dbReference type="ChEBI" id="CHEBI:456215"/>
        <dbReference type="EC" id="6.1.1.3"/>
    </reaction>
</comment>
<dbReference type="SUPFAM" id="SSF55186">
    <property type="entry name" value="ThrRS/AlaRS common domain"/>
    <property type="match status" value="1"/>
</dbReference>
<dbReference type="Gene3D" id="3.30.930.10">
    <property type="entry name" value="Bira Bifunctional Protein, Domain 2"/>
    <property type="match status" value="1"/>
</dbReference>
<dbReference type="InterPro" id="IPR004154">
    <property type="entry name" value="Anticodon-bd"/>
</dbReference>
<evidence type="ECO:0000256" key="8">
    <source>
        <dbReference type="ARBA" id="ARBA00022840"/>
    </source>
</evidence>